<feature type="compositionally biased region" description="Polar residues" evidence="1">
    <location>
        <begin position="724"/>
        <end position="735"/>
    </location>
</feature>
<evidence type="ECO:0000256" key="1">
    <source>
        <dbReference type="SAM" id="MobiDB-lite"/>
    </source>
</evidence>
<evidence type="ECO:0000313" key="3">
    <source>
        <dbReference type="EMBL" id="CAH0401514.1"/>
    </source>
</evidence>
<evidence type="ECO:0000259" key="2">
    <source>
        <dbReference type="SMART" id="SM00240"/>
    </source>
</evidence>
<feature type="domain" description="FHA" evidence="2">
    <location>
        <begin position="25"/>
        <end position="74"/>
    </location>
</feature>
<feature type="region of interest" description="Disordered" evidence="1">
    <location>
        <begin position="1210"/>
        <end position="1267"/>
    </location>
</feature>
<reference evidence="3" key="1">
    <citation type="submission" date="2021-12" db="EMBL/GenBank/DDBJ databases">
        <authorList>
            <person name="King R."/>
        </authorList>
    </citation>
    <scope>NUCLEOTIDE SEQUENCE</scope>
</reference>
<gene>
    <name evidence="3" type="ORF">CHILSU_LOCUS4740</name>
</gene>
<organism evidence="3 4">
    <name type="scientific">Chilo suppressalis</name>
    <name type="common">Asiatic rice borer moth</name>
    <dbReference type="NCBI Taxonomy" id="168631"/>
    <lineage>
        <taxon>Eukaryota</taxon>
        <taxon>Metazoa</taxon>
        <taxon>Ecdysozoa</taxon>
        <taxon>Arthropoda</taxon>
        <taxon>Hexapoda</taxon>
        <taxon>Insecta</taxon>
        <taxon>Pterygota</taxon>
        <taxon>Neoptera</taxon>
        <taxon>Endopterygota</taxon>
        <taxon>Lepidoptera</taxon>
        <taxon>Glossata</taxon>
        <taxon>Ditrysia</taxon>
        <taxon>Pyraloidea</taxon>
        <taxon>Crambidae</taxon>
        <taxon>Crambinae</taxon>
        <taxon>Chilo</taxon>
    </lineage>
</organism>
<feature type="compositionally biased region" description="Basic and acidic residues" evidence="1">
    <location>
        <begin position="196"/>
        <end position="205"/>
    </location>
</feature>
<feature type="compositionally biased region" description="Low complexity" evidence="1">
    <location>
        <begin position="556"/>
        <end position="567"/>
    </location>
</feature>
<feature type="region of interest" description="Disordered" evidence="1">
    <location>
        <begin position="274"/>
        <end position="404"/>
    </location>
</feature>
<feature type="compositionally biased region" description="Polar residues" evidence="1">
    <location>
        <begin position="178"/>
        <end position="192"/>
    </location>
</feature>
<protein>
    <recommendedName>
        <fullName evidence="2">FHA domain-containing protein</fullName>
    </recommendedName>
</protein>
<feature type="compositionally biased region" description="Polar residues" evidence="1">
    <location>
        <begin position="1721"/>
        <end position="1731"/>
    </location>
</feature>
<feature type="region of interest" description="Disordered" evidence="1">
    <location>
        <begin position="503"/>
        <end position="533"/>
    </location>
</feature>
<name>A0ABN8AYP2_CHISP</name>
<feature type="region of interest" description="Disordered" evidence="1">
    <location>
        <begin position="113"/>
        <end position="144"/>
    </location>
</feature>
<dbReference type="Proteomes" id="UP001153292">
    <property type="component" value="Chromosome 2"/>
</dbReference>
<accession>A0ABN8AYP2</accession>
<keyword evidence="4" id="KW-1185">Reference proteome</keyword>
<dbReference type="PANTHER" id="PTHR21603:SF17">
    <property type="entry name" value="PROLIFERATION MARKER PROTEIN KI-67"/>
    <property type="match status" value="1"/>
</dbReference>
<dbReference type="EMBL" id="OU963895">
    <property type="protein sequence ID" value="CAH0401514.1"/>
    <property type="molecule type" value="Genomic_DNA"/>
</dbReference>
<dbReference type="SMART" id="SM00240">
    <property type="entry name" value="FHA"/>
    <property type="match status" value="1"/>
</dbReference>
<dbReference type="SUPFAM" id="SSF49879">
    <property type="entry name" value="SMAD/FHA domain"/>
    <property type="match status" value="1"/>
</dbReference>
<feature type="compositionally biased region" description="Basic and acidic residues" evidence="1">
    <location>
        <begin position="1549"/>
        <end position="1568"/>
    </location>
</feature>
<feature type="compositionally biased region" description="Low complexity" evidence="1">
    <location>
        <begin position="304"/>
        <end position="318"/>
    </location>
</feature>
<proteinExistence type="predicted"/>
<feature type="compositionally biased region" description="Polar residues" evidence="1">
    <location>
        <begin position="1436"/>
        <end position="1454"/>
    </location>
</feature>
<evidence type="ECO:0000313" key="4">
    <source>
        <dbReference type="Proteomes" id="UP001153292"/>
    </source>
</evidence>
<feature type="compositionally biased region" description="Polar residues" evidence="1">
    <location>
        <begin position="517"/>
        <end position="533"/>
    </location>
</feature>
<feature type="compositionally biased region" description="Basic and acidic residues" evidence="1">
    <location>
        <begin position="1521"/>
        <end position="1531"/>
    </location>
</feature>
<dbReference type="Gene3D" id="2.60.200.20">
    <property type="match status" value="1"/>
</dbReference>
<feature type="compositionally biased region" description="Basic residues" evidence="1">
    <location>
        <begin position="687"/>
        <end position="703"/>
    </location>
</feature>
<feature type="compositionally biased region" description="Polar residues" evidence="1">
    <location>
        <begin position="1579"/>
        <end position="1598"/>
    </location>
</feature>
<feature type="compositionally biased region" description="Basic and acidic residues" evidence="1">
    <location>
        <begin position="385"/>
        <end position="400"/>
    </location>
</feature>
<dbReference type="PANTHER" id="PTHR21603">
    <property type="entry name" value="ANTIGEN KI-67-LIKE PROTEIN"/>
    <property type="match status" value="1"/>
</dbReference>
<feature type="region of interest" description="Disordered" evidence="1">
    <location>
        <begin position="551"/>
        <end position="581"/>
    </location>
</feature>
<dbReference type="Pfam" id="PF00498">
    <property type="entry name" value="FHA"/>
    <property type="match status" value="1"/>
</dbReference>
<feature type="compositionally biased region" description="Polar residues" evidence="1">
    <location>
        <begin position="278"/>
        <end position="287"/>
    </location>
</feature>
<feature type="region of interest" description="Disordered" evidence="1">
    <location>
        <begin position="157"/>
        <end position="208"/>
    </location>
</feature>
<feature type="compositionally biased region" description="Low complexity" evidence="1">
    <location>
        <begin position="327"/>
        <end position="360"/>
    </location>
</feature>
<feature type="compositionally biased region" description="Low complexity" evidence="1">
    <location>
        <begin position="623"/>
        <end position="641"/>
    </location>
</feature>
<dbReference type="CDD" id="cd22673">
    <property type="entry name" value="FHA_Ki67"/>
    <property type="match status" value="1"/>
</dbReference>
<feature type="compositionally biased region" description="Low complexity" evidence="1">
    <location>
        <begin position="1708"/>
        <end position="1718"/>
    </location>
</feature>
<dbReference type="InterPro" id="IPR008984">
    <property type="entry name" value="SMAD_FHA_dom_sf"/>
</dbReference>
<sequence length="1731" mass="190652">MSGGRLVVLDRTGQRVKRYPLGSGLATLGSHPRCDIRVMLPSVCEHHATVVVHATQTVVRNVGTGSTLVNGQPVSVAALHHGDIITICERHLRWEYSQPRSARPQSQLHPVLYTAGGETGAGSGRQVRTRRRGSAGGAPTPRSPSLQLALELQHRASTPGSAGGKQVAVVQPQRRDTPQQNGATSPRNSSQGMIERNSEAQEGRSVRGATKAWIWIESRKTSPRAAKCNAWPSSARKAPPLREAAMRRAASLTKLQHSPLDQTKQAAIMLMTGHTPKSKLSTSQARRTPSFLVKKPSPVATPRGSNSLSSGGNTSTRKASARKSSSRNRGASSVSVLEISDSSPSPSTPSARSSRTSQQSRGDFYGVGKKGGLKSPPLPTPKKSAMKDPKKSSRKTESIKFDLSNLENCSQLSDELTNKSQRTLPEGGFTLFHDTSSDVSILSSPSPRISQHSPSSRILDKSLGASVKESPAIRSARSTFTIQSPPPSRKTSRGSVIIQKALESINESGRSSRRSTKTVTDTLSPRSPPNNLETYSIVDLVSMESNETKKTSSVYDSAGSADSSPAAFKTPDNTSVRKTRSTIDRALVDSSTPYVRKVTRKSLAKPRSNPDLSDRRYVPGNESRTSVPTSGSSRRSKSTTTPENTLKHISVNSTRISRSSRKRSRINDTDSILISDNSHVEDESPRSSKKSLSKSSRQLKRSTGKVSPNVQRKSTRRSGGSPPTAVTQTEGMSTPEQRHSPEEVGTPVLSIQSLLDSSQSSLASLNSNKKSRVSVNVKRKTIGAIRLEAKGRHTGWKSKSKSLSFTARRGLLRLSKDSSDKEEAQADEKMVTPKSAVKLVQEAVKNKHSTAKKPQSKRSIIDNLDESDIVKQLFNSPVKRKLSQSMTEFSRKQLFDDEEMDTVRRPTRNTVALTGRTPDRSVIDNTDVYTPERFVSPMGSTNSPDLTGIDRLFRKNSPNNDLSDIRGVKSLLRSPRTRKSVRNDLTDVYGVKRVFAKSPKNRLSDVAVKEVFTAQPKDDLRRVSGVKSLFRSQKNKSPRNDLTDVRGVKKLFQRNSPVNDLRRVSGVKRTLRRYSPRNDLRDVRGVKRMYGEAKRKDDLNDLSGVEELFNESFPARNTDRTFDQLLGKPPIKAVYSKSFLKKTSVKPKTRKAKSLHVSYDMITNNVEEWLEQELQKRLHRDNDEKKNRELQKLVTDTVEGISPLRESRVRRSVATKSVEDRMSAGNNYSSHALPLKKRSLAERDSSRPITGDGDMKGDHNHANGQESLLPLKKRMIHSTPKKGPLYRPVITTISVSPIPTPDAQVTYISSSEQQPKEQLGVSKSKRVTRQKQAIEIHPKNTRAKMQVEKDNVQAVPPTKLQAEEKLSKNTRQKNQAKEDKIPSAPESKNTRARNTRAKKPADDKTTTAPKVQEPVEDIRTKINRGRKITVEKEISQVPTPKQTRGRGQTVGQKSQPKESAKKARTRKAAAEKPNQSPPKRTRAKVQNAVVVVSKPSPQLKPRGKAEAATRISRKTTANVTETKRQKVEPPKQAKNAPVVVEIKRGRRTRNVEEKEDKAQTKPDAEPKRTRSRSLKKQESTQSEPTTTRGRPNLTNIHNTVLPEVRGRKRKSDVEPEVPNKKLKSTGKSSSEEAGKINARNAGRAKAAVPVQESNTRSKRTAAGDSKPPVATKNNKNASEPAAAKTTRKRNAEMAASPAKASPQKELVTRVTRARSAAAKPSTKTTSRTAWR</sequence>
<feature type="region of interest" description="Disordered" evidence="1">
    <location>
        <begin position="593"/>
        <end position="744"/>
    </location>
</feature>
<dbReference type="InterPro" id="IPR000253">
    <property type="entry name" value="FHA_dom"/>
</dbReference>
<feature type="region of interest" description="Disordered" evidence="1">
    <location>
        <begin position="1308"/>
        <end position="1731"/>
    </location>
</feature>